<keyword evidence="9" id="KW-0472">Membrane</keyword>
<reference evidence="11 12" key="1">
    <citation type="journal article" date="2015" name="Genome Announc.">
        <title>Expanding the biotechnology potential of lactobacilli through comparative genomics of 213 strains and associated genera.</title>
        <authorList>
            <person name="Sun Z."/>
            <person name="Harris H.M."/>
            <person name="McCann A."/>
            <person name="Guo C."/>
            <person name="Argimon S."/>
            <person name="Zhang W."/>
            <person name="Yang X."/>
            <person name="Jeffery I.B."/>
            <person name="Cooney J.C."/>
            <person name="Kagawa T.F."/>
            <person name="Liu W."/>
            <person name="Song Y."/>
            <person name="Salvetti E."/>
            <person name="Wrobel A."/>
            <person name="Rasinkangas P."/>
            <person name="Parkhill J."/>
            <person name="Rea M.C."/>
            <person name="O'Sullivan O."/>
            <person name="Ritari J."/>
            <person name="Douillard F.P."/>
            <person name="Paul Ross R."/>
            <person name="Yang R."/>
            <person name="Briner A.E."/>
            <person name="Felis G.E."/>
            <person name="de Vos W.M."/>
            <person name="Barrangou R."/>
            <person name="Klaenhammer T.R."/>
            <person name="Caufield P.W."/>
            <person name="Cui Y."/>
            <person name="Zhang H."/>
            <person name="O'Toole P.W."/>
        </authorList>
    </citation>
    <scope>NUCLEOTIDE SEQUENCE [LARGE SCALE GENOMIC DNA]</scope>
    <source>
        <strain evidence="11 12">DSM 20634</strain>
    </source>
</reference>
<dbReference type="RefSeq" id="WP_057778971.1">
    <property type="nucleotide sequence ID" value="NZ_AYYY01000025.1"/>
</dbReference>
<dbReference type="EMBL" id="AYYY01000025">
    <property type="protein sequence ID" value="KRM61643.1"/>
    <property type="molecule type" value="Genomic_DNA"/>
</dbReference>
<keyword evidence="7" id="KW-0408">Iron</keyword>
<dbReference type="GO" id="GO:0016887">
    <property type="term" value="F:ATP hydrolysis activity"/>
    <property type="evidence" value="ECO:0007669"/>
    <property type="project" value="InterPro"/>
</dbReference>
<evidence type="ECO:0000256" key="3">
    <source>
        <dbReference type="ARBA" id="ARBA00022475"/>
    </source>
</evidence>
<dbReference type="InterPro" id="IPR017871">
    <property type="entry name" value="ABC_transporter-like_CS"/>
</dbReference>
<dbReference type="InterPro" id="IPR027417">
    <property type="entry name" value="P-loop_NTPase"/>
</dbReference>
<dbReference type="SUPFAM" id="SSF52540">
    <property type="entry name" value="P-loop containing nucleoside triphosphate hydrolases"/>
    <property type="match status" value="1"/>
</dbReference>
<dbReference type="Proteomes" id="UP000051733">
    <property type="component" value="Unassembled WGS sequence"/>
</dbReference>
<keyword evidence="2" id="KW-0813">Transport</keyword>
<evidence type="ECO:0000256" key="1">
    <source>
        <dbReference type="ARBA" id="ARBA00004202"/>
    </source>
</evidence>
<dbReference type="InterPro" id="IPR051535">
    <property type="entry name" value="Siderophore_ABC-ATPase"/>
</dbReference>
<dbReference type="AlphaFoldDB" id="A0A0R2ABQ7"/>
<dbReference type="PROSITE" id="PS00211">
    <property type="entry name" value="ABC_TRANSPORTER_1"/>
    <property type="match status" value="1"/>
</dbReference>
<evidence type="ECO:0000256" key="7">
    <source>
        <dbReference type="ARBA" id="ARBA00023004"/>
    </source>
</evidence>
<gene>
    <name evidence="11" type="ORF">FC26_GL001720</name>
</gene>
<keyword evidence="12" id="KW-1185">Reference proteome</keyword>
<evidence type="ECO:0000256" key="9">
    <source>
        <dbReference type="ARBA" id="ARBA00023136"/>
    </source>
</evidence>
<dbReference type="CDD" id="cd03214">
    <property type="entry name" value="ABC_Iron-Siderophores_B12_Hemin"/>
    <property type="match status" value="1"/>
</dbReference>
<dbReference type="PANTHER" id="PTHR42771:SF2">
    <property type="entry name" value="IRON(3+)-HYDROXAMATE IMPORT ATP-BINDING PROTEIN FHUC"/>
    <property type="match status" value="1"/>
</dbReference>
<dbReference type="PATRIC" id="fig|1423813.3.peg.1747"/>
<accession>A0A0R2ABQ7</accession>
<keyword evidence="3" id="KW-1003">Cell membrane</keyword>
<dbReference type="FunFam" id="3.40.50.300:FF:000134">
    <property type="entry name" value="Iron-enterobactin ABC transporter ATP-binding protein"/>
    <property type="match status" value="1"/>
</dbReference>
<comment type="caution">
    <text evidence="11">The sequence shown here is derived from an EMBL/GenBank/DDBJ whole genome shotgun (WGS) entry which is preliminary data.</text>
</comment>
<dbReference type="InterPro" id="IPR003439">
    <property type="entry name" value="ABC_transporter-like_ATP-bd"/>
</dbReference>
<dbReference type="GO" id="GO:0006826">
    <property type="term" value="P:iron ion transport"/>
    <property type="evidence" value="ECO:0007669"/>
    <property type="project" value="UniProtKB-KW"/>
</dbReference>
<dbReference type="PANTHER" id="PTHR42771">
    <property type="entry name" value="IRON(3+)-HYDROXAMATE IMPORT ATP-BINDING PROTEIN FHUC"/>
    <property type="match status" value="1"/>
</dbReference>
<evidence type="ECO:0000256" key="2">
    <source>
        <dbReference type="ARBA" id="ARBA00022448"/>
    </source>
</evidence>
<dbReference type="STRING" id="1423813.FC26_GL001720"/>
<dbReference type="InterPro" id="IPR003593">
    <property type="entry name" value="AAA+_ATPase"/>
</dbReference>
<evidence type="ECO:0000256" key="6">
    <source>
        <dbReference type="ARBA" id="ARBA00022840"/>
    </source>
</evidence>
<evidence type="ECO:0000256" key="4">
    <source>
        <dbReference type="ARBA" id="ARBA00022496"/>
    </source>
</evidence>
<proteinExistence type="predicted"/>
<evidence type="ECO:0000256" key="8">
    <source>
        <dbReference type="ARBA" id="ARBA00023065"/>
    </source>
</evidence>
<feature type="domain" description="ABC transporter" evidence="10">
    <location>
        <begin position="4"/>
        <end position="240"/>
    </location>
</feature>
<protein>
    <submittedName>
        <fullName evidence="11">Iron-chelate-transporting ATPase</fullName>
    </submittedName>
</protein>
<keyword evidence="4" id="KW-0410">Iron transport</keyword>
<dbReference type="PROSITE" id="PS50893">
    <property type="entry name" value="ABC_TRANSPORTER_2"/>
    <property type="match status" value="1"/>
</dbReference>
<dbReference type="SMART" id="SM00382">
    <property type="entry name" value="AAA"/>
    <property type="match status" value="1"/>
</dbReference>
<keyword evidence="6" id="KW-0067">ATP-binding</keyword>
<keyword evidence="5" id="KW-0547">Nucleotide-binding</keyword>
<comment type="subcellular location">
    <subcellularLocation>
        <location evidence="1">Cell membrane</location>
        <topology evidence="1">Peripheral membrane protein</topology>
    </subcellularLocation>
</comment>
<organism evidence="11 12">
    <name type="scientific">Paucilactobacillus vaccinostercus DSM 20634</name>
    <dbReference type="NCBI Taxonomy" id="1423813"/>
    <lineage>
        <taxon>Bacteria</taxon>
        <taxon>Bacillati</taxon>
        <taxon>Bacillota</taxon>
        <taxon>Bacilli</taxon>
        <taxon>Lactobacillales</taxon>
        <taxon>Lactobacillaceae</taxon>
        <taxon>Paucilactobacillus</taxon>
    </lineage>
</organism>
<dbReference type="OrthoDB" id="9787851at2"/>
<name>A0A0R2ABQ7_9LACO</name>
<dbReference type="GO" id="GO:0005886">
    <property type="term" value="C:plasma membrane"/>
    <property type="evidence" value="ECO:0007669"/>
    <property type="project" value="UniProtKB-SubCell"/>
</dbReference>
<dbReference type="Pfam" id="PF00005">
    <property type="entry name" value="ABC_tran"/>
    <property type="match status" value="1"/>
</dbReference>
<evidence type="ECO:0000259" key="10">
    <source>
        <dbReference type="PROSITE" id="PS50893"/>
    </source>
</evidence>
<dbReference type="GO" id="GO:0005524">
    <property type="term" value="F:ATP binding"/>
    <property type="evidence" value="ECO:0007669"/>
    <property type="project" value="UniProtKB-KW"/>
</dbReference>
<sequence length="263" mass="28714">MDALFGNQLVVGYGNKKIIDHQSIHIATGQITGLIGPNGSGKSTLLKAISGIKPVNEGQVFVNEREIGRLSTKQRAKCIAYLAQSPSVPGDLTVENLVKLGRYAYGRGLFGRDQDAAVQVQQALVAAKVAELANRPIDALSGGQRQRAFIAMTLAHNSPIIMLDEPTTYLDLTHQLDVLNLLRQLNTTAHKTVVLVLHDLNQAAQYCDQLVCLQQGQIVATGTPHEVLTEQLLADVFQVSAKVSFRTQTQYPQMTDYETLVNR</sequence>
<evidence type="ECO:0000313" key="11">
    <source>
        <dbReference type="EMBL" id="KRM61643.1"/>
    </source>
</evidence>
<evidence type="ECO:0000313" key="12">
    <source>
        <dbReference type="Proteomes" id="UP000051733"/>
    </source>
</evidence>
<dbReference type="Gene3D" id="3.40.50.300">
    <property type="entry name" value="P-loop containing nucleotide triphosphate hydrolases"/>
    <property type="match status" value="1"/>
</dbReference>
<evidence type="ECO:0000256" key="5">
    <source>
        <dbReference type="ARBA" id="ARBA00022741"/>
    </source>
</evidence>
<keyword evidence="8" id="KW-0406">Ion transport</keyword>